<organism evidence="17 18">
    <name type="scientific">Leishmania donovani</name>
    <dbReference type="NCBI Taxonomy" id="5661"/>
    <lineage>
        <taxon>Eukaryota</taxon>
        <taxon>Discoba</taxon>
        <taxon>Euglenozoa</taxon>
        <taxon>Kinetoplastea</taxon>
        <taxon>Metakinetoplastina</taxon>
        <taxon>Trypanosomatida</taxon>
        <taxon>Trypanosomatidae</taxon>
        <taxon>Leishmaniinae</taxon>
        <taxon>Leishmania</taxon>
    </lineage>
</organism>
<dbReference type="CDD" id="cd18787">
    <property type="entry name" value="SF2_C_DEAD"/>
    <property type="match status" value="1"/>
</dbReference>
<keyword evidence="7" id="KW-0648">Protein biosynthesis</keyword>
<dbReference type="GO" id="GO:0003743">
    <property type="term" value="F:translation initiation factor activity"/>
    <property type="evidence" value="ECO:0007669"/>
    <property type="project" value="UniProtKB-KW"/>
</dbReference>
<dbReference type="VEuPathDB" id="TriTrypDB:LdCL_360053300"/>
<evidence type="ECO:0000259" key="16">
    <source>
        <dbReference type="PROSITE" id="PS51195"/>
    </source>
</evidence>
<feature type="region of interest" description="Disordered" evidence="13">
    <location>
        <begin position="942"/>
        <end position="965"/>
    </location>
</feature>
<evidence type="ECO:0000256" key="6">
    <source>
        <dbReference type="ARBA" id="ARBA00022884"/>
    </source>
</evidence>
<evidence type="ECO:0000256" key="5">
    <source>
        <dbReference type="ARBA" id="ARBA00022840"/>
    </source>
</evidence>
<comment type="function">
    <text evidence="12">RNA helicase.</text>
</comment>
<dbReference type="VEuPathDB" id="TriTrypDB:LdBPK_364620.1"/>
<evidence type="ECO:0000256" key="9">
    <source>
        <dbReference type="ARBA" id="ARBA00024769"/>
    </source>
</evidence>
<evidence type="ECO:0000259" key="15">
    <source>
        <dbReference type="PROSITE" id="PS51194"/>
    </source>
</evidence>
<evidence type="ECO:0000256" key="2">
    <source>
        <dbReference type="ARBA" id="ARBA00022741"/>
    </source>
</evidence>
<feature type="domain" description="Helicase C-terminal" evidence="15">
    <location>
        <begin position="695"/>
        <end position="839"/>
    </location>
</feature>
<keyword evidence="6 12" id="KW-0694">RNA-binding</keyword>
<feature type="compositionally biased region" description="Low complexity" evidence="13">
    <location>
        <begin position="524"/>
        <end position="533"/>
    </location>
</feature>
<feature type="region of interest" description="Disordered" evidence="13">
    <location>
        <begin position="524"/>
        <end position="612"/>
    </location>
</feature>
<accession>A0A6J8FSJ6</accession>
<comment type="domain">
    <text evidence="12">The Q motif is unique to and characteristic of the DEAD box family of RNA helicases and controls ATP binding and hydrolysis.</text>
</comment>
<evidence type="ECO:0000256" key="4">
    <source>
        <dbReference type="ARBA" id="ARBA00022806"/>
    </source>
</evidence>
<dbReference type="InterPro" id="IPR000629">
    <property type="entry name" value="RNA-helicase_DEAD-box_CS"/>
</dbReference>
<dbReference type="InterPro" id="IPR027417">
    <property type="entry name" value="P-loop_NTPase"/>
</dbReference>
<sequence>MSLKKKTFKQRIRKNDMKQRHQIGSGLRKRMGAARRIRNRYDSVDDGTRPMEMIVSEIAEGTAVPSQEAVLDPRSLTDLLLRPAASLVSNNGASASANVATTSCAVASKSNCCSAIPWKRKSSKSSALLTSVPLAAEKVLPSLPLAPDDPLALPDTRVFEEEERQQRLAREAAARQNENKNLYRHSGQPYLFWERVGLHPALLQALRELHFTHPTPVQEEVLPNVLASGDELLARQRSSQADKKSKMHKRVGGSGGSAVQDVVVSAETGSGKTLVFALPILQDLLTTLGTERVTTATPASPAETVHKKATAQAGSDAAVARAELKAKRQKRIMHSLIISPTRELALQIDAAIRQLTKFAPQVMVGCVVGGMAQERQQRVLNRHPHILICTPGRLWDLVQKNEGCYLGHSVSRRLHYVVLDEADKMLQSGRFAELQTLLERIHCEVLPAGFAQDREEGAEPGEISVESGRWDPDTETFIPFDKEETGATKPRVKKLVAETVTEATVAPVETKKGKKRARESVEAAAAADVSSSSKMKKAKKVAADVTPTKSRKTAKTSAKQAAGLREEEDEEAADEEETASKYGDTNAETDHGDARQKKDEPHPIPMPPEPAAGHRVITYVTSATLSLQTNYERRDFSARKSIIRTSNADVLNKVLQQLEIKLSNAQVFSLAESANVAARVNETYLRCPDNSKDLYLYYFLKTYHDDRAIVFVNAISMLRRLVKLLEVLGIAVAGLHASMQQRQRLKFIDKFKQGKIHVLVATDVASRGLDIDGLKYVVHYQVPRTTEAYIHRCGRTARCGGTGLSVLLVNAQEHMSFRKLMESLGRKESEVETFAMQATIVHQLHSHLRIAWQIDKLQKEIGKSRANNQWVNRMTKEADLETDDMFDDTADAENREKQKAIRILQRELQLLGRKFTGQYGGKGAFRTSAYALGAKQAEQHLKERADRQTIRVASKKKTFAANGKK</sequence>
<feature type="region of interest" description="Disordered" evidence="13">
    <location>
        <begin position="236"/>
        <end position="257"/>
    </location>
</feature>
<dbReference type="InterPro" id="IPR014001">
    <property type="entry name" value="Helicase_ATP-bd"/>
</dbReference>
<comment type="subunit">
    <text evidence="10">eIF4F is a multi-subunit complex, the composition of which varies with external and internal environmental conditions. It is composed of at least EIF4A, EIF4E and EIF4G.</text>
</comment>
<feature type="compositionally biased region" description="Basic residues" evidence="13">
    <location>
        <begin position="953"/>
        <end position="965"/>
    </location>
</feature>
<dbReference type="VEuPathDB" id="TriTrypDB:LDHU3_36.6240"/>
<dbReference type="GO" id="GO:0003724">
    <property type="term" value="F:RNA helicase activity"/>
    <property type="evidence" value="ECO:0007669"/>
    <property type="project" value="UniProtKB-EC"/>
</dbReference>
<feature type="short sequence motif" description="Q motif" evidence="11">
    <location>
        <begin position="191"/>
        <end position="219"/>
    </location>
</feature>
<name>A0A6J8FSJ6_LEIDO</name>
<dbReference type="SMART" id="SM00487">
    <property type="entry name" value="DEXDc"/>
    <property type="match status" value="1"/>
</dbReference>
<dbReference type="Pfam" id="PF00271">
    <property type="entry name" value="Helicase_C"/>
    <property type="match status" value="1"/>
</dbReference>
<evidence type="ECO:0000256" key="8">
    <source>
        <dbReference type="ARBA" id="ARBA00024352"/>
    </source>
</evidence>
<evidence type="ECO:0000256" key="10">
    <source>
        <dbReference type="ARBA" id="ARBA00025917"/>
    </source>
</evidence>
<keyword evidence="1" id="KW-0396">Initiation factor</keyword>
<feature type="compositionally biased region" description="Acidic residues" evidence="13">
    <location>
        <begin position="566"/>
        <end position="577"/>
    </location>
</feature>
<reference evidence="17" key="1">
    <citation type="submission" date="2020-06" db="EMBL/GenBank/DDBJ databases">
        <authorList>
            <person name="Camacho E."/>
            <person name="Gonzalez-de la Fuente S."/>
            <person name="Rastrojo A."/>
            <person name="Peiro-Pastor R."/>
            <person name="Solana JC."/>
            <person name="Tabera L."/>
            <person name="Gamarro F."/>
            <person name="Carrasco-Ramiro F."/>
            <person name="Requena JM."/>
            <person name="Aguado B."/>
        </authorList>
    </citation>
    <scope>NUCLEOTIDE SEQUENCE</scope>
</reference>
<dbReference type="SUPFAM" id="SSF52540">
    <property type="entry name" value="P-loop containing nucleoside triphosphate hydrolases"/>
    <property type="match status" value="1"/>
</dbReference>
<dbReference type="EC" id="3.6.4.13" evidence="12"/>
<dbReference type="GO" id="GO:0003723">
    <property type="term" value="F:RNA binding"/>
    <property type="evidence" value="ECO:0007669"/>
    <property type="project" value="UniProtKB-UniRule"/>
</dbReference>
<keyword evidence="2 12" id="KW-0547">Nucleotide-binding</keyword>
<proteinExistence type="inferred from homology"/>
<dbReference type="PROSITE" id="PS00039">
    <property type="entry name" value="DEAD_ATP_HELICASE"/>
    <property type="match status" value="1"/>
</dbReference>
<dbReference type="InterPro" id="IPR014014">
    <property type="entry name" value="RNA_helicase_DEAD_Q_motif"/>
</dbReference>
<dbReference type="PROSITE" id="PS51192">
    <property type="entry name" value="HELICASE_ATP_BIND_1"/>
    <property type="match status" value="1"/>
</dbReference>
<dbReference type="SMART" id="SM00490">
    <property type="entry name" value="HELICc"/>
    <property type="match status" value="1"/>
</dbReference>
<keyword evidence="4 12" id="KW-0347">Helicase</keyword>
<dbReference type="InterPro" id="IPR011545">
    <property type="entry name" value="DEAD/DEAH_box_helicase_dom"/>
</dbReference>
<evidence type="ECO:0000313" key="18">
    <source>
        <dbReference type="Proteomes" id="UP000601710"/>
    </source>
</evidence>
<dbReference type="InterPro" id="IPR001650">
    <property type="entry name" value="Helicase_C-like"/>
</dbReference>
<dbReference type="GO" id="GO:0005524">
    <property type="term" value="F:ATP binding"/>
    <property type="evidence" value="ECO:0007669"/>
    <property type="project" value="UniProtKB-UniRule"/>
</dbReference>
<evidence type="ECO:0000256" key="3">
    <source>
        <dbReference type="ARBA" id="ARBA00022801"/>
    </source>
</evidence>
<dbReference type="AlphaFoldDB" id="A0A6J8FSJ6"/>
<feature type="domain" description="Helicase ATP-binding" evidence="14">
    <location>
        <begin position="253"/>
        <end position="468"/>
    </location>
</feature>
<comment type="similarity">
    <text evidence="8">Belongs to the DEAD box helicase family. eIF4A subfamily.</text>
</comment>
<evidence type="ECO:0000256" key="13">
    <source>
        <dbReference type="SAM" id="MobiDB-lite"/>
    </source>
</evidence>
<gene>
    <name evidence="17" type="ORF">LDHU3_36.6240</name>
</gene>
<dbReference type="FunFam" id="3.40.50.300:FF:002638">
    <property type="entry name" value="ATP-dependent RNA helicase-like protein"/>
    <property type="match status" value="1"/>
</dbReference>
<keyword evidence="3 12" id="KW-0378">Hydrolase</keyword>
<dbReference type="Gene3D" id="3.40.50.300">
    <property type="entry name" value="P-loop containing nucleotide triphosphate hydrolases"/>
    <property type="match status" value="2"/>
</dbReference>
<dbReference type="Pfam" id="PF00270">
    <property type="entry name" value="DEAD"/>
    <property type="match status" value="1"/>
</dbReference>
<comment type="function">
    <text evidence="9">ATP-dependent RNA helicase which is a subunit of the eIF4F complex involved in cap recognition and is required for mRNA binding to ribosome. In the current model of translation initiation, eIF4A unwinds RNA secondary structures in the 5'-UTR of mRNAs which is necessary to allow efficient binding of the small ribosomal subunit, and subsequent scanning for the initiator codon.</text>
</comment>
<dbReference type="EMBL" id="LR812656">
    <property type="protein sequence ID" value="CAC5435040.1"/>
    <property type="molecule type" value="Genomic_DNA"/>
</dbReference>
<dbReference type="PANTHER" id="PTHR24031">
    <property type="entry name" value="RNA HELICASE"/>
    <property type="match status" value="1"/>
</dbReference>
<evidence type="ECO:0000313" key="17">
    <source>
        <dbReference type="EMBL" id="CAC5435040.1"/>
    </source>
</evidence>
<dbReference type="Proteomes" id="UP000601710">
    <property type="component" value="Chromosome 36"/>
</dbReference>
<feature type="region of interest" description="Disordered" evidence="13">
    <location>
        <begin position="1"/>
        <end position="32"/>
    </location>
</feature>
<evidence type="ECO:0000256" key="11">
    <source>
        <dbReference type="PROSITE-ProRule" id="PRU00552"/>
    </source>
</evidence>
<evidence type="ECO:0000256" key="1">
    <source>
        <dbReference type="ARBA" id="ARBA00022540"/>
    </source>
</evidence>
<keyword evidence="5 12" id="KW-0067">ATP-binding</keyword>
<feature type="compositionally biased region" description="Basic residues" evidence="13">
    <location>
        <begin position="1"/>
        <end position="12"/>
    </location>
</feature>
<evidence type="ECO:0000256" key="12">
    <source>
        <dbReference type="RuleBase" id="RU365068"/>
    </source>
</evidence>
<evidence type="ECO:0000259" key="14">
    <source>
        <dbReference type="PROSITE" id="PS51192"/>
    </source>
</evidence>
<dbReference type="PROSITE" id="PS51194">
    <property type="entry name" value="HELICASE_CTER"/>
    <property type="match status" value="1"/>
</dbReference>
<feature type="compositionally biased region" description="Basic and acidic residues" evidence="13">
    <location>
        <begin position="588"/>
        <end position="602"/>
    </location>
</feature>
<dbReference type="PROSITE" id="PS51195">
    <property type="entry name" value="Q_MOTIF"/>
    <property type="match status" value="1"/>
</dbReference>
<comment type="catalytic activity">
    <reaction evidence="12">
        <text>ATP + H2O = ADP + phosphate + H(+)</text>
        <dbReference type="Rhea" id="RHEA:13065"/>
        <dbReference type="ChEBI" id="CHEBI:15377"/>
        <dbReference type="ChEBI" id="CHEBI:15378"/>
        <dbReference type="ChEBI" id="CHEBI:30616"/>
        <dbReference type="ChEBI" id="CHEBI:43474"/>
        <dbReference type="ChEBI" id="CHEBI:456216"/>
        <dbReference type="EC" id="3.6.4.13"/>
    </reaction>
</comment>
<feature type="domain" description="DEAD-box RNA helicase Q" evidence="16">
    <location>
        <begin position="191"/>
        <end position="219"/>
    </location>
</feature>
<dbReference type="GO" id="GO:0016787">
    <property type="term" value="F:hydrolase activity"/>
    <property type="evidence" value="ECO:0007669"/>
    <property type="project" value="UniProtKB-KW"/>
</dbReference>
<evidence type="ECO:0000256" key="7">
    <source>
        <dbReference type="ARBA" id="ARBA00022917"/>
    </source>
</evidence>
<protein>
    <recommendedName>
        <fullName evidence="12">ATP-dependent RNA helicase</fullName>
        <ecNumber evidence="12">3.6.4.13</ecNumber>
    </recommendedName>
</protein>